<evidence type="ECO:0008006" key="3">
    <source>
        <dbReference type="Google" id="ProtNLM"/>
    </source>
</evidence>
<keyword evidence="2" id="KW-1185">Reference proteome</keyword>
<dbReference type="Proteomes" id="UP000222578">
    <property type="component" value="Segment"/>
</dbReference>
<dbReference type="EMBL" id="KY092484">
    <property type="protein sequence ID" value="APD18769.1"/>
    <property type="molecule type" value="Genomic_DNA"/>
</dbReference>
<protein>
    <recommendedName>
        <fullName evidence="3">Minor tail protein</fullName>
    </recommendedName>
</protein>
<organism evidence="1 2">
    <name type="scientific">Streptomyces phage Raleigh</name>
    <dbReference type="NCBI Taxonomy" id="1920312"/>
    <lineage>
        <taxon>Viruses</taxon>
        <taxon>Duplodnaviria</taxon>
        <taxon>Heunggongvirae</taxon>
        <taxon>Uroviricota</taxon>
        <taxon>Caudoviricetes</taxon>
        <taxon>Raleighvirus</taxon>
        <taxon>Raleighvirus raleigh</taxon>
    </lineage>
</organism>
<reference evidence="1 2" key="1">
    <citation type="submission" date="2016-11" db="EMBL/GenBank/DDBJ databases">
        <authorList>
            <person name="Donegan-Quick R."/>
            <person name="Bryant T.D."/>
            <person name="Hughes K.A."/>
            <person name="Quiroz D.E."/>
            <person name="Nayek S."/>
            <person name="Syed N."/>
            <person name="Wagner P.E."/>
            <person name="Kim T."/>
            <person name="Visi D.K."/>
            <person name="Allen M.S."/>
            <person name="Hughes L.E."/>
            <person name="Garlena R.A."/>
            <person name="Russell D.A."/>
            <person name="Pope W.H."/>
            <person name="Jacobs-Sera D."/>
            <person name="Hendrix R.W."/>
            <person name="Hatfull G.F."/>
        </authorList>
    </citation>
    <scope>NUCLEOTIDE SEQUENCE [LARGE SCALE GENOMIC DNA]</scope>
</reference>
<proteinExistence type="predicted"/>
<accession>A0A1J0MCI7</accession>
<name>A0A1J0MCI7_9CAUD</name>
<evidence type="ECO:0000313" key="1">
    <source>
        <dbReference type="EMBL" id="APD18769.1"/>
    </source>
</evidence>
<gene>
    <name evidence="1" type="ORF">SEA_RALEIGH_18</name>
</gene>
<sequence length="333" mass="35168">MTVRSAWLLPKAQTREDTRLAPVSPVAHESPIRVRDGVLPGGDPFAATGAAAMQLQIGAGRAYVQGTDAQGAYPIANDGPVTLTFTDGDAQFGRIDTVAVRVLDALFDREGQNLARIEIVEGEPDATPTAPTLEPASLRLWDVTVPAGTSAGVGGINWASALADRRRYTTAAGGIIPRGWGLGFNGSYDGQYRDNGSVLERWNATAGEWQTYRAPRRTESTATGFAVSSNYTLNTFAARRNPDAGVCSFVVEVSRKGAQLNVPAGGNINDETIGTLPSGWRPNIDADISVSDGYGEGSARLSTSGVLTLRTWSGGGALRNDRNIRASCTFLLP</sequence>
<evidence type="ECO:0000313" key="2">
    <source>
        <dbReference type="Proteomes" id="UP000222578"/>
    </source>
</evidence>